<sequence>AAKQERAQELLSHAEGTFQQFGAPNVNSLKLEKLNNQRFKKLCFNFSFRLFANQGKMILNSEEVASIFHFPLTQLGSPKVKWLKARESAVPTNLSKQGIILGKNIFRGEETVVRMADDDRRRHLYIIGQTGTGKSTLVNNMIQQDIENGNGVAFIDPHGDAIEKILGLIPKTRIEDVIYFNPADIQRPMGLNMLEFHPALPEQKTFIANEMISIFKKLWQDIPEAFGPMFEQYMRNALLLIMDDPVSGSTLLEVPK</sequence>
<feature type="non-terminal residue" evidence="2">
    <location>
        <position position="256"/>
    </location>
</feature>
<comment type="caution">
    <text evidence="2">The sequence shown here is derived from an EMBL/GenBank/DDBJ whole genome shotgun (WGS) entry which is preliminary data.</text>
</comment>
<dbReference type="EMBL" id="BARU01034518">
    <property type="protein sequence ID" value="GAH64526.1"/>
    <property type="molecule type" value="Genomic_DNA"/>
</dbReference>
<dbReference type="SUPFAM" id="SSF52540">
    <property type="entry name" value="P-loop containing nucleoside triphosphate hydrolases"/>
    <property type="match status" value="1"/>
</dbReference>
<protein>
    <recommendedName>
        <fullName evidence="1">Helicase HerA central domain-containing protein</fullName>
    </recommendedName>
</protein>
<dbReference type="Gene3D" id="3.40.50.300">
    <property type="entry name" value="P-loop containing nucleotide triphosphate hydrolases"/>
    <property type="match status" value="1"/>
</dbReference>
<dbReference type="AlphaFoldDB" id="X1H2Z9"/>
<feature type="non-terminal residue" evidence="2">
    <location>
        <position position="1"/>
    </location>
</feature>
<dbReference type="InterPro" id="IPR002789">
    <property type="entry name" value="HerA_central"/>
</dbReference>
<dbReference type="InterPro" id="IPR027417">
    <property type="entry name" value="P-loop_NTPase"/>
</dbReference>
<evidence type="ECO:0000259" key="1">
    <source>
        <dbReference type="Pfam" id="PF01935"/>
    </source>
</evidence>
<evidence type="ECO:0000313" key="2">
    <source>
        <dbReference type="EMBL" id="GAH64526.1"/>
    </source>
</evidence>
<name>X1H2Z9_9ZZZZ</name>
<feature type="domain" description="Helicase HerA central" evidence="1">
    <location>
        <begin position="121"/>
        <end position="160"/>
    </location>
</feature>
<reference evidence="2" key="1">
    <citation type="journal article" date="2014" name="Front. Microbiol.">
        <title>High frequency of phylogenetically diverse reductive dehalogenase-homologous genes in deep subseafloor sedimentary metagenomes.</title>
        <authorList>
            <person name="Kawai M."/>
            <person name="Futagami T."/>
            <person name="Toyoda A."/>
            <person name="Takaki Y."/>
            <person name="Nishi S."/>
            <person name="Hori S."/>
            <person name="Arai W."/>
            <person name="Tsubouchi T."/>
            <person name="Morono Y."/>
            <person name="Uchiyama I."/>
            <person name="Ito T."/>
            <person name="Fujiyama A."/>
            <person name="Inagaki F."/>
            <person name="Takami H."/>
        </authorList>
    </citation>
    <scope>NUCLEOTIDE SEQUENCE</scope>
    <source>
        <strain evidence="2">Expedition CK06-06</strain>
    </source>
</reference>
<proteinExistence type="predicted"/>
<accession>X1H2Z9</accession>
<dbReference type="Pfam" id="PF01935">
    <property type="entry name" value="DUF87"/>
    <property type="match status" value="1"/>
</dbReference>
<gene>
    <name evidence="2" type="ORF">S03H2_54173</name>
</gene>
<organism evidence="2">
    <name type="scientific">marine sediment metagenome</name>
    <dbReference type="NCBI Taxonomy" id="412755"/>
    <lineage>
        <taxon>unclassified sequences</taxon>
        <taxon>metagenomes</taxon>
        <taxon>ecological metagenomes</taxon>
    </lineage>
</organism>